<keyword evidence="2" id="KW-1185">Reference proteome</keyword>
<dbReference type="OrthoDB" id="1750221at2759"/>
<gene>
    <name evidence="1" type="ORF">EPI10_033564</name>
</gene>
<organism evidence="1 2">
    <name type="scientific">Gossypium australe</name>
    <dbReference type="NCBI Taxonomy" id="47621"/>
    <lineage>
        <taxon>Eukaryota</taxon>
        <taxon>Viridiplantae</taxon>
        <taxon>Streptophyta</taxon>
        <taxon>Embryophyta</taxon>
        <taxon>Tracheophyta</taxon>
        <taxon>Spermatophyta</taxon>
        <taxon>Magnoliopsida</taxon>
        <taxon>eudicotyledons</taxon>
        <taxon>Gunneridae</taxon>
        <taxon>Pentapetalae</taxon>
        <taxon>rosids</taxon>
        <taxon>malvids</taxon>
        <taxon>Malvales</taxon>
        <taxon>Malvaceae</taxon>
        <taxon>Malvoideae</taxon>
        <taxon>Gossypium</taxon>
    </lineage>
</organism>
<proteinExistence type="predicted"/>
<name>A0A5B6X8U8_9ROSI</name>
<comment type="caution">
    <text evidence="1">The sequence shown here is derived from an EMBL/GenBank/DDBJ whole genome shotgun (WGS) entry which is preliminary data.</text>
</comment>
<accession>A0A5B6X8U8</accession>
<protein>
    <submittedName>
        <fullName evidence="1">BEACH domain-containing lvsC</fullName>
    </submittedName>
</protein>
<dbReference type="Proteomes" id="UP000325315">
    <property type="component" value="Unassembled WGS sequence"/>
</dbReference>
<dbReference type="AlphaFoldDB" id="A0A5B6X8U8"/>
<reference evidence="2" key="1">
    <citation type="journal article" date="2019" name="Plant Biotechnol. J.">
        <title>Genome sequencing of the Australian wild diploid species Gossypium australe highlights disease resistance and delayed gland morphogenesis.</title>
        <authorList>
            <person name="Cai Y."/>
            <person name="Cai X."/>
            <person name="Wang Q."/>
            <person name="Wang P."/>
            <person name="Zhang Y."/>
            <person name="Cai C."/>
            <person name="Xu Y."/>
            <person name="Wang K."/>
            <person name="Zhou Z."/>
            <person name="Wang C."/>
            <person name="Geng S."/>
            <person name="Li B."/>
            <person name="Dong Q."/>
            <person name="Hou Y."/>
            <person name="Wang H."/>
            <person name="Ai P."/>
            <person name="Liu Z."/>
            <person name="Yi F."/>
            <person name="Sun M."/>
            <person name="An G."/>
            <person name="Cheng J."/>
            <person name="Zhang Y."/>
            <person name="Shi Q."/>
            <person name="Xie Y."/>
            <person name="Shi X."/>
            <person name="Chang Y."/>
            <person name="Huang F."/>
            <person name="Chen Y."/>
            <person name="Hong S."/>
            <person name="Mi L."/>
            <person name="Sun Q."/>
            <person name="Zhang L."/>
            <person name="Zhou B."/>
            <person name="Peng R."/>
            <person name="Zhang X."/>
            <person name="Liu F."/>
        </authorList>
    </citation>
    <scope>NUCLEOTIDE SEQUENCE [LARGE SCALE GENOMIC DNA]</scope>
    <source>
        <strain evidence="2">cv. PA1801</strain>
    </source>
</reference>
<evidence type="ECO:0000313" key="2">
    <source>
        <dbReference type="Proteomes" id="UP000325315"/>
    </source>
</evidence>
<evidence type="ECO:0000313" key="1">
    <source>
        <dbReference type="EMBL" id="KAA3490036.1"/>
    </source>
</evidence>
<dbReference type="EMBL" id="SMMG02000001">
    <property type="protein sequence ID" value="KAA3490036.1"/>
    <property type="molecule type" value="Genomic_DNA"/>
</dbReference>
<sequence>MFVVWGGHEPLKGSKISYEPSILTKLSAKKIELVRLKCGFENGIDIGAMGSRGGLSSGWKGNSLVSLKSFSSFHIDVEIHDNDCGAK</sequence>